<evidence type="ECO:0000313" key="9">
    <source>
        <dbReference type="Proteomes" id="UP000046122"/>
    </source>
</evidence>
<dbReference type="InterPro" id="IPR036661">
    <property type="entry name" value="Luciferase-like_sf"/>
</dbReference>
<keyword evidence="4" id="KW-0288">FMN</keyword>
<dbReference type="NCBIfam" id="TIGR03565">
    <property type="entry name" value="alk_sulf_monoox"/>
    <property type="match status" value="1"/>
</dbReference>
<dbReference type="Gene3D" id="3.20.20.30">
    <property type="entry name" value="Luciferase-like domain"/>
    <property type="match status" value="1"/>
</dbReference>
<dbReference type="EMBL" id="CCNE01000005">
    <property type="protein sequence ID" value="CDX51537.1"/>
    <property type="molecule type" value="Genomic_DNA"/>
</dbReference>
<dbReference type="GO" id="GO:0008726">
    <property type="term" value="F:alkanesulfonate monooxygenase activity"/>
    <property type="evidence" value="ECO:0007669"/>
    <property type="project" value="UniProtKB-EC"/>
</dbReference>
<evidence type="ECO:0000256" key="1">
    <source>
        <dbReference type="ARBA" id="ARBA00007044"/>
    </source>
</evidence>
<keyword evidence="3" id="KW-0285">Flavoprotein</keyword>
<dbReference type="InterPro" id="IPR019911">
    <property type="entry name" value="Alkanesulphonate_mOase_FMN-dep"/>
</dbReference>
<evidence type="ECO:0000256" key="3">
    <source>
        <dbReference type="ARBA" id="ARBA00022630"/>
    </source>
</evidence>
<evidence type="ECO:0000313" key="8">
    <source>
        <dbReference type="EMBL" id="CDX51537.1"/>
    </source>
</evidence>
<evidence type="ECO:0000259" key="7">
    <source>
        <dbReference type="Pfam" id="PF00296"/>
    </source>
</evidence>
<accession>A0A090GSY3</accession>
<feature type="domain" description="Luciferase-like" evidence="7">
    <location>
        <begin position="26"/>
        <end position="329"/>
    </location>
</feature>
<proteinExistence type="inferred from homology"/>
<dbReference type="AlphaFoldDB" id="A0A090GSY3"/>
<keyword evidence="6 8" id="KW-0503">Monooxygenase</keyword>
<dbReference type="CDD" id="cd01094">
    <property type="entry name" value="Alkanesulfonate_monoxygenase"/>
    <property type="match status" value="1"/>
</dbReference>
<name>A0A090GSY3_MESPL</name>
<reference evidence="8 9" key="1">
    <citation type="submission" date="2014-08" db="EMBL/GenBank/DDBJ databases">
        <authorList>
            <person name="Moulin Lionel"/>
        </authorList>
    </citation>
    <scope>NUCLEOTIDE SEQUENCE [LARGE SCALE GENOMIC DNA]</scope>
</reference>
<dbReference type="InterPro" id="IPR050172">
    <property type="entry name" value="SsuD_RutA_monooxygenase"/>
</dbReference>
<sequence length="390" mass="42214">MSNSAPPIDLYWYLPTHGDGPYLGTDERHRPATFGYLKEIAQAADRLGFKGVLLPTGTRCEDAWIVAAGLIPLTERLKFLVALRPGSGTPALFARHAATLDRISGGRVLLNVVTGADPADLAGDGNKLSHDDRYAQTDEFLTIWRRILSGEPADFEGKYLSARGTDISFPPVQQPYPPLWFGGSSEAGIDVAAKHTDVYLSWGEPVEQVKEKFDSVRARAAAHGRNIRFGLRINLIVRETEDEAWAAADRLISRVTDDVIAEAQHQFTNVSESVGQKRISALHRRDKLVIAPNLWAGLGLVRGGAGTALVGSAESVAARIREYQAIGVETIIASAYPHLEEAFNVAELLFPRLGLGGELPLKERGWDLEFGRGRGAGVRVAGPSSTGPAH</sequence>
<dbReference type="InterPro" id="IPR011251">
    <property type="entry name" value="Luciferase-like_dom"/>
</dbReference>
<dbReference type="GO" id="GO:0046306">
    <property type="term" value="P:alkanesulfonate catabolic process"/>
    <property type="evidence" value="ECO:0007669"/>
    <property type="project" value="TreeGrafter"/>
</dbReference>
<evidence type="ECO:0000256" key="2">
    <source>
        <dbReference type="ARBA" id="ARBA00012113"/>
    </source>
</evidence>
<keyword evidence="5 8" id="KW-0560">Oxidoreductase</keyword>
<dbReference type="SUPFAM" id="SSF51679">
    <property type="entry name" value="Bacterial luciferase-like"/>
    <property type="match status" value="1"/>
</dbReference>
<gene>
    <name evidence="8" type="primary">ssuD</name>
    <name evidence="8" type="ORF">MPL3365_130512</name>
</gene>
<comment type="similarity">
    <text evidence="1">Belongs to the SsuD family.</text>
</comment>
<protein>
    <recommendedName>
        <fullName evidence="2">alkanesulfonate monooxygenase</fullName>
        <ecNumber evidence="2">1.14.14.5</ecNumber>
    </recommendedName>
</protein>
<dbReference type="EC" id="1.14.14.5" evidence="2"/>
<evidence type="ECO:0000256" key="4">
    <source>
        <dbReference type="ARBA" id="ARBA00022643"/>
    </source>
</evidence>
<organism evidence="8 9">
    <name type="scientific">Mesorhizobium plurifarium</name>
    <dbReference type="NCBI Taxonomy" id="69974"/>
    <lineage>
        <taxon>Bacteria</taxon>
        <taxon>Pseudomonadati</taxon>
        <taxon>Pseudomonadota</taxon>
        <taxon>Alphaproteobacteria</taxon>
        <taxon>Hyphomicrobiales</taxon>
        <taxon>Phyllobacteriaceae</taxon>
        <taxon>Mesorhizobium</taxon>
    </lineage>
</organism>
<evidence type="ECO:0000256" key="5">
    <source>
        <dbReference type="ARBA" id="ARBA00023002"/>
    </source>
</evidence>
<dbReference type="NCBIfam" id="NF001939">
    <property type="entry name" value="PRK00719.1"/>
    <property type="match status" value="1"/>
</dbReference>
<dbReference type="PANTHER" id="PTHR42847">
    <property type="entry name" value="ALKANESULFONATE MONOOXYGENASE"/>
    <property type="match status" value="1"/>
</dbReference>
<dbReference type="PANTHER" id="PTHR42847:SF4">
    <property type="entry name" value="ALKANESULFONATE MONOOXYGENASE-RELATED"/>
    <property type="match status" value="1"/>
</dbReference>
<dbReference type="Proteomes" id="UP000046122">
    <property type="component" value="Unassembled WGS sequence"/>
</dbReference>
<evidence type="ECO:0000256" key="6">
    <source>
        <dbReference type="ARBA" id="ARBA00023033"/>
    </source>
</evidence>
<dbReference type="Pfam" id="PF00296">
    <property type="entry name" value="Bac_luciferase"/>
    <property type="match status" value="1"/>
</dbReference>